<dbReference type="STRING" id="34097.SAMN02745150_00210"/>
<dbReference type="EMBL" id="FOKY01000001">
    <property type="protein sequence ID" value="SFB68765.1"/>
    <property type="molecule type" value="Genomic_DNA"/>
</dbReference>
<dbReference type="SUPFAM" id="SSF54211">
    <property type="entry name" value="Ribosomal protein S5 domain 2-like"/>
    <property type="match status" value="1"/>
</dbReference>
<dbReference type="AlphaFoldDB" id="A0A1I1D1F6"/>
<dbReference type="Gene3D" id="3.30.230.120">
    <property type="match status" value="1"/>
</dbReference>
<keyword evidence="1" id="KW-0418">Kinase</keyword>
<dbReference type="RefSeq" id="WP_092317382.1">
    <property type="nucleotide sequence ID" value="NZ_FOKY01000001.1"/>
</dbReference>
<evidence type="ECO:0000313" key="2">
    <source>
        <dbReference type="Proteomes" id="UP000240042"/>
    </source>
</evidence>
<name>A0A1I1D1F6_BREAD</name>
<reference evidence="2" key="1">
    <citation type="submission" date="2016-10" db="EMBL/GenBank/DDBJ databases">
        <authorList>
            <person name="Varghese N."/>
            <person name="Submissions S."/>
        </authorList>
    </citation>
    <scope>NUCLEOTIDE SEQUENCE [LARGE SCALE GENOMIC DNA]</scope>
    <source>
        <strain evidence="2">ATCC 43811</strain>
    </source>
</reference>
<dbReference type="GO" id="GO:0016301">
    <property type="term" value="F:kinase activity"/>
    <property type="evidence" value="ECO:0007669"/>
    <property type="project" value="UniProtKB-KW"/>
</dbReference>
<dbReference type="InterPro" id="IPR020568">
    <property type="entry name" value="Ribosomal_Su5_D2-typ_SF"/>
</dbReference>
<keyword evidence="1" id="KW-0808">Transferase</keyword>
<protein>
    <submittedName>
        <fullName evidence="1">D-glycero-alpha-D-manno-heptose-7-phosphate kinase</fullName>
    </submittedName>
</protein>
<dbReference type="InterPro" id="IPR001174">
    <property type="entry name" value="HddA/FKP"/>
</dbReference>
<accession>A0A1I1D1F6</accession>
<dbReference type="GO" id="GO:0005524">
    <property type="term" value="F:ATP binding"/>
    <property type="evidence" value="ECO:0007669"/>
    <property type="project" value="InterPro"/>
</dbReference>
<evidence type="ECO:0000313" key="1">
    <source>
        <dbReference type="EMBL" id="SFB68765.1"/>
    </source>
</evidence>
<dbReference type="PRINTS" id="PR00960">
    <property type="entry name" value="LMBPPROTEIN"/>
</dbReference>
<proteinExistence type="predicted"/>
<gene>
    <name evidence="1" type="ORF">SAMN02745150_00210</name>
</gene>
<keyword evidence="2" id="KW-1185">Reference proteome</keyword>
<organism evidence="1 2">
    <name type="scientific">Brevinema andersonii</name>
    <dbReference type="NCBI Taxonomy" id="34097"/>
    <lineage>
        <taxon>Bacteria</taxon>
        <taxon>Pseudomonadati</taxon>
        <taxon>Spirochaetota</taxon>
        <taxon>Spirochaetia</taxon>
        <taxon>Brevinematales</taxon>
        <taxon>Brevinemataceae</taxon>
        <taxon>Brevinema</taxon>
    </lineage>
</organism>
<dbReference type="Proteomes" id="UP000240042">
    <property type="component" value="Unassembled WGS sequence"/>
</dbReference>
<sequence>MIITRTPFRISFAGGGSDLADYSLKNGGAVLSTSIDKYVYLSLHPHFMKYGYLLKYSQIENTGSLEEIRHPIVCEVFRVYSIKGIDFNSSSDILAGTDLVSSSVSTVGLIYLRNAYTQKYMSK</sequence>
<dbReference type="OrthoDB" id="366039at2"/>